<feature type="domain" description="Dinitrogenase iron-molybdenum cofactor biosynthesis" evidence="1">
    <location>
        <begin position="16"/>
        <end position="104"/>
    </location>
</feature>
<proteinExistence type="predicted"/>
<keyword evidence="3" id="KW-1185">Reference proteome</keyword>
<dbReference type="PANTHER" id="PTHR42983:SF1">
    <property type="entry name" value="IRON-MOLYBDENUM PROTEIN"/>
    <property type="match status" value="1"/>
</dbReference>
<dbReference type="PANTHER" id="PTHR42983">
    <property type="entry name" value="DINITROGENASE IRON-MOLYBDENUM COFACTOR PROTEIN-RELATED"/>
    <property type="match status" value="1"/>
</dbReference>
<name>A0AAW4X182_9FIRM</name>
<dbReference type="AlphaFoldDB" id="A0AAW4X182"/>
<dbReference type="RefSeq" id="WP_229346240.1">
    <property type="nucleotide sequence ID" value="NZ_JAJFAT010000013.1"/>
</dbReference>
<dbReference type="InterPro" id="IPR036105">
    <property type="entry name" value="DiNase_FeMo-co_biosyn_sf"/>
</dbReference>
<evidence type="ECO:0000313" key="3">
    <source>
        <dbReference type="Proteomes" id="UP001199296"/>
    </source>
</evidence>
<evidence type="ECO:0000259" key="1">
    <source>
        <dbReference type="Pfam" id="PF02579"/>
    </source>
</evidence>
<dbReference type="InterPro" id="IPR033913">
    <property type="entry name" value="MTH1175_dom"/>
</dbReference>
<dbReference type="Pfam" id="PF02579">
    <property type="entry name" value="Nitro_FeMo-Co"/>
    <property type="match status" value="1"/>
</dbReference>
<evidence type="ECO:0000313" key="2">
    <source>
        <dbReference type="EMBL" id="MCC3145538.1"/>
    </source>
</evidence>
<sequence length="119" mass="12840">MKILIPAVKVGSFETEIHENFGRAEFFAIVDSENNRLSFISNTAKNQSSGAGVAAAQLCVDKEADVVMGYHFGPKAYQALKAAGIKVLDLDQQKLLKEAYNDYKSGELVEAQAGPGAHH</sequence>
<dbReference type="EMBL" id="JAJFAT010000013">
    <property type="protein sequence ID" value="MCC3145538.1"/>
    <property type="molecule type" value="Genomic_DNA"/>
</dbReference>
<gene>
    <name evidence="2" type="ORF">LJ207_09405</name>
</gene>
<accession>A0AAW4X182</accession>
<dbReference type="SUPFAM" id="SSF53146">
    <property type="entry name" value="Nitrogenase accessory factor-like"/>
    <property type="match status" value="1"/>
</dbReference>
<protein>
    <submittedName>
        <fullName evidence="2">NifB/NifX family molybdenum-iron cluster-binding protein</fullName>
    </submittedName>
</protein>
<reference evidence="2 3" key="1">
    <citation type="submission" date="2021-10" db="EMBL/GenBank/DDBJ databases">
        <authorList>
            <person name="Grouzdev D.S."/>
            <person name="Pantiukh K.S."/>
            <person name="Krutkina M.S."/>
        </authorList>
    </citation>
    <scope>NUCLEOTIDE SEQUENCE [LARGE SCALE GENOMIC DNA]</scope>
    <source>
        <strain evidence="2 3">Z-7514</strain>
    </source>
</reference>
<organism evidence="2 3">
    <name type="scientific">Halanaerobium polyolivorans</name>
    <dbReference type="NCBI Taxonomy" id="2886943"/>
    <lineage>
        <taxon>Bacteria</taxon>
        <taxon>Bacillati</taxon>
        <taxon>Bacillota</taxon>
        <taxon>Clostridia</taxon>
        <taxon>Halanaerobiales</taxon>
        <taxon>Halanaerobiaceae</taxon>
        <taxon>Halanaerobium</taxon>
    </lineage>
</organism>
<dbReference type="CDD" id="cd00851">
    <property type="entry name" value="MTH1175"/>
    <property type="match status" value="1"/>
</dbReference>
<dbReference type="Gene3D" id="3.30.420.130">
    <property type="entry name" value="Dinitrogenase iron-molybdenum cofactor biosynthesis domain"/>
    <property type="match status" value="1"/>
</dbReference>
<comment type="caution">
    <text evidence="2">The sequence shown here is derived from an EMBL/GenBank/DDBJ whole genome shotgun (WGS) entry which is preliminary data.</text>
</comment>
<dbReference type="Proteomes" id="UP001199296">
    <property type="component" value="Unassembled WGS sequence"/>
</dbReference>
<dbReference type="InterPro" id="IPR003731">
    <property type="entry name" value="Di-Nase_FeMo-co_biosynth"/>
</dbReference>